<dbReference type="GO" id="GO:0003924">
    <property type="term" value="F:GTPase activity"/>
    <property type="evidence" value="ECO:0007669"/>
    <property type="project" value="InterPro"/>
</dbReference>
<dbReference type="Pfam" id="PF09107">
    <property type="entry name" value="WHD_3rd_SelB"/>
    <property type="match status" value="1"/>
</dbReference>
<keyword evidence="6" id="KW-0342">GTP-binding</keyword>
<accession>A0A5C8NPS7</accession>
<dbReference type="InterPro" id="IPR036388">
    <property type="entry name" value="WH-like_DNA-bd_sf"/>
</dbReference>
<dbReference type="Pfam" id="PF25461">
    <property type="entry name" value="Beta-barrel_SelB"/>
    <property type="match status" value="1"/>
</dbReference>
<dbReference type="GO" id="GO:0005737">
    <property type="term" value="C:cytoplasm"/>
    <property type="evidence" value="ECO:0007669"/>
    <property type="project" value="UniProtKB-SubCell"/>
</dbReference>
<dbReference type="GO" id="GO:0003723">
    <property type="term" value="F:RNA binding"/>
    <property type="evidence" value="ECO:0007669"/>
    <property type="project" value="InterPro"/>
</dbReference>
<dbReference type="PANTHER" id="PTHR43721:SF11">
    <property type="entry name" value="SELENOCYSTEINE-SPECIFIC ELONGATION FACTOR"/>
    <property type="match status" value="1"/>
</dbReference>
<dbReference type="InterPro" id="IPR036390">
    <property type="entry name" value="WH_DNA-bd_sf"/>
</dbReference>
<dbReference type="Pfam" id="PF03144">
    <property type="entry name" value="GTP_EFTU_D2"/>
    <property type="match status" value="1"/>
</dbReference>
<evidence type="ECO:0000256" key="1">
    <source>
        <dbReference type="ARBA" id="ARBA00004496"/>
    </source>
</evidence>
<gene>
    <name evidence="10" type="primary">selB</name>
    <name evidence="10" type="ORF">FHP05_10515</name>
</gene>
<dbReference type="Gene3D" id="1.10.10.10">
    <property type="entry name" value="Winged helix-like DNA-binding domain superfamily/Winged helix DNA-binding domain"/>
    <property type="match status" value="1"/>
</dbReference>
<dbReference type="SUPFAM" id="SSF50465">
    <property type="entry name" value="EF-Tu/eEF-1alpha/eIF2-gamma C-terminal domain"/>
    <property type="match status" value="1"/>
</dbReference>
<dbReference type="Gene3D" id="3.40.50.300">
    <property type="entry name" value="P-loop containing nucleotide triphosphate hydrolases"/>
    <property type="match status" value="1"/>
</dbReference>
<dbReference type="AlphaFoldDB" id="A0A5C8NPS7"/>
<dbReference type="OrthoDB" id="9804504at2"/>
<organism evidence="10 11">
    <name type="scientific">Cerasibacillus terrae</name>
    <dbReference type="NCBI Taxonomy" id="2498845"/>
    <lineage>
        <taxon>Bacteria</taxon>
        <taxon>Bacillati</taxon>
        <taxon>Bacillota</taxon>
        <taxon>Bacilli</taxon>
        <taxon>Bacillales</taxon>
        <taxon>Bacillaceae</taxon>
        <taxon>Cerasibacillus</taxon>
    </lineage>
</organism>
<evidence type="ECO:0000256" key="2">
    <source>
        <dbReference type="ARBA" id="ARBA00015953"/>
    </source>
</evidence>
<evidence type="ECO:0000256" key="5">
    <source>
        <dbReference type="ARBA" id="ARBA00022917"/>
    </source>
</evidence>
<dbReference type="InterPro" id="IPR027417">
    <property type="entry name" value="P-loop_NTPase"/>
</dbReference>
<dbReference type="Pfam" id="PF00009">
    <property type="entry name" value="GTP_EFTU"/>
    <property type="match status" value="1"/>
</dbReference>
<evidence type="ECO:0000256" key="8">
    <source>
        <dbReference type="ARBA" id="ARBA00031615"/>
    </source>
</evidence>
<dbReference type="SUPFAM" id="SSF50447">
    <property type="entry name" value="Translation proteins"/>
    <property type="match status" value="1"/>
</dbReference>
<keyword evidence="4" id="KW-0547">Nucleotide-binding</keyword>
<dbReference type="GO" id="GO:0003746">
    <property type="term" value="F:translation elongation factor activity"/>
    <property type="evidence" value="ECO:0007669"/>
    <property type="project" value="UniProtKB-KW"/>
</dbReference>
<dbReference type="InterPro" id="IPR004161">
    <property type="entry name" value="EFTu-like_2"/>
</dbReference>
<dbReference type="SUPFAM" id="SSF52540">
    <property type="entry name" value="P-loop containing nucleoside triphosphate hydrolases"/>
    <property type="match status" value="1"/>
</dbReference>
<reference evidence="10 11" key="1">
    <citation type="submission" date="2019-06" db="EMBL/GenBank/DDBJ databases">
        <title>Cerasibacillus sp. nov., isolated from maize field.</title>
        <authorList>
            <person name="Lin S.-Y."/>
            <person name="Tsai C.-F."/>
            <person name="Young C.-C."/>
        </authorList>
    </citation>
    <scope>NUCLEOTIDE SEQUENCE [LARGE SCALE GENOMIC DNA]</scope>
    <source>
        <strain evidence="10 11">CC-CFT480</strain>
    </source>
</reference>
<evidence type="ECO:0000256" key="6">
    <source>
        <dbReference type="ARBA" id="ARBA00023134"/>
    </source>
</evidence>
<proteinExistence type="predicted"/>
<dbReference type="GO" id="GO:0001514">
    <property type="term" value="P:selenocysteine incorporation"/>
    <property type="evidence" value="ECO:0007669"/>
    <property type="project" value="InterPro"/>
</dbReference>
<feature type="domain" description="Tr-type G" evidence="9">
    <location>
        <begin position="1"/>
        <end position="165"/>
    </location>
</feature>
<dbReference type="CDD" id="cd15491">
    <property type="entry name" value="selB_III"/>
    <property type="match status" value="1"/>
</dbReference>
<dbReference type="GO" id="GO:0005525">
    <property type="term" value="F:GTP binding"/>
    <property type="evidence" value="ECO:0007669"/>
    <property type="project" value="UniProtKB-KW"/>
</dbReference>
<dbReference type="InterPro" id="IPR015191">
    <property type="entry name" value="SelB_WHD4"/>
</dbReference>
<dbReference type="Proteomes" id="UP000321574">
    <property type="component" value="Unassembled WGS sequence"/>
</dbReference>
<dbReference type="InterPro" id="IPR057335">
    <property type="entry name" value="Beta-barrel_SelB"/>
</dbReference>
<name>A0A5C8NPS7_9BACI</name>
<dbReference type="InterPro" id="IPR009000">
    <property type="entry name" value="Transl_B-barrel_sf"/>
</dbReference>
<sequence>MAGHIDHGKTALTKALTGIQTDRLKEEKERNISIEPGFAPFIQEDELEVSIIDVPGHENFIRQMIAGVAGIDMVLLVIAADEGIMPQTKEHLDILTLLGIKNGFVIITKVNQAEQELLEIVLDDVKENIKQTFLEDAPVYFVDSLSMKGIPELKAALREKLLNITKEEKIASFRLPIDQVFTVKGQGVVVRGTIYDGEVRQGERLKLLPINKEVRVRQIQRHHKQKTVASEGQRTAINLGGISYEEVSRGDVLVADDFFSVSDRIDIVFNPLKDVKYKIKQRQPVKIHIGTAEVMGKIIFFDRNEINIGESGEILCQLQLSEEVVVTRGDRFIVRRPTPIETLGGGWVIEPNATKHRFGKQTMEQLSLKKEGSAKDRILSLIKESAMLTHAEILKQAAISEKELMEVKDNLLEVDREIYTLPSVFKHVKDKITLLIENFHKQFPMRTGINKAGILSELNQYPVKLIEFTLEELGNKELIKNTDQYISLYDVTPSLPSEWKKRLEQVEKELIMQGTETEKWADLMNKHKIPSDIQHEFYYFLINTQRAHIFDDDRLISKTATNQAVRKLEEHTSFEDFNLQTAREVLQLTRKNLVPLLELFDTLGYTNRVGNSRT</sequence>
<dbReference type="Gene3D" id="2.40.30.10">
    <property type="entry name" value="Translation factors"/>
    <property type="match status" value="1"/>
</dbReference>
<dbReference type="PANTHER" id="PTHR43721">
    <property type="entry name" value="ELONGATION FACTOR TU-RELATED"/>
    <property type="match status" value="1"/>
</dbReference>
<dbReference type="Pfam" id="PF09106">
    <property type="entry name" value="WHD_2nd_SelB"/>
    <property type="match status" value="1"/>
</dbReference>
<dbReference type="PROSITE" id="PS51722">
    <property type="entry name" value="G_TR_2"/>
    <property type="match status" value="1"/>
</dbReference>
<dbReference type="CDD" id="cd04171">
    <property type="entry name" value="SelB"/>
    <property type="match status" value="1"/>
</dbReference>
<comment type="caution">
    <text evidence="10">The sequence shown here is derived from an EMBL/GenBank/DDBJ whole genome shotgun (WGS) entry which is preliminary data.</text>
</comment>
<keyword evidence="5" id="KW-0648">Protein biosynthesis</keyword>
<protein>
    <recommendedName>
        <fullName evidence="2">Selenocysteine-specific elongation factor</fullName>
    </recommendedName>
    <alternativeName>
        <fullName evidence="8">SelB translation factor</fullName>
    </alternativeName>
</protein>
<dbReference type="InterPro" id="IPR015190">
    <property type="entry name" value="Elong_fac_SelB-wing-hlx_typ-2"/>
</dbReference>
<dbReference type="EMBL" id="VDUW01000007">
    <property type="protein sequence ID" value="TXL63719.1"/>
    <property type="molecule type" value="Genomic_DNA"/>
</dbReference>
<comment type="subcellular location">
    <subcellularLocation>
        <location evidence="1">Cytoplasm</location>
    </subcellularLocation>
</comment>
<dbReference type="Gene3D" id="1.10.10.2770">
    <property type="match status" value="1"/>
</dbReference>
<keyword evidence="3" id="KW-0963">Cytoplasm</keyword>
<dbReference type="InterPro" id="IPR009001">
    <property type="entry name" value="Transl_elong_EF1A/Init_IF2_C"/>
</dbReference>
<evidence type="ECO:0000256" key="3">
    <source>
        <dbReference type="ARBA" id="ARBA00022490"/>
    </source>
</evidence>
<dbReference type="InterPro" id="IPR004535">
    <property type="entry name" value="Transl_elong_SelB"/>
</dbReference>
<comment type="function">
    <text evidence="7">Translation factor necessary for the incorporation of selenocysteine into proteins. It probably replaces EF-Tu for the insertion of selenocysteine directed by the UGA codon. SelB binds GTP and GDP.</text>
</comment>
<dbReference type="SUPFAM" id="SSF46785">
    <property type="entry name" value="Winged helix' DNA-binding domain"/>
    <property type="match status" value="1"/>
</dbReference>
<dbReference type="InterPro" id="IPR000795">
    <property type="entry name" value="T_Tr_GTP-bd_dom"/>
</dbReference>
<evidence type="ECO:0000259" key="9">
    <source>
        <dbReference type="PROSITE" id="PS51722"/>
    </source>
</evidence>
<evidence type="ECO:0000313" key="11">
    <source>
        <dbReference type="Proteomes" id="UP000321574"/>
    </source>
</evidence>
<evidence type="ECO:0000256" key="7">
    <source>
        <dbReference type="ARBA" id="ARBA00025526"/>
    </source>
</evidence>
<dbReference type="InterPro" id="IPR050055">
    <property type="entry name" value="EF-Tu_GTPase"/>
</dbReference>
<dbReference type="CDD" id="cd03696">
    <property type="entry name" value="SelB_II"/>
    <property type="match status" value="1"/>
</dbReference>
<evidence type="ECO:0000256" key="4">
    <source>
        <dbReference type="ARBA" id="ARBA00022741"/>
    </source>
</evidence>
<dbReference type="NCBIfam" id="TIGR00475">
    <property type="entry name" value="selB"/>
    <property type="match status" value="1"/>
</dbReference>
<evidence type="ECO:0000313" key="10">
    <source>
        <dbReference type="EMBL" id="TXL63719.1"/>
    </source>
</evidence>
<keyword evidence="10" id="KW-0251">Elongation factor</keyword>
<keyword evidence="11" id="KW-1185">Reference proteome</keyword>